<dbReference type="Gene3D" id="1.25.40.10">
    <property type="entry name" value="Tetratricopeptide repeat domain"/>
    <property type="match status" value="1"/>
</dbReference>
<dbReference type="STRING" id="6248.A0A0K0E157"/>
<dbReference type="PANTHER" id="PTHR12875:SF0">
    <property type="entry name" value="GOLGI TO ER TRAFFIC PROTEIN 4 HOMOLOG"/>
    <property type="match status" value="1"/>
</dbReference>
<dbReference type="InterPro" id="IPR011990">
    <property type="entry name" value="TPR-like_helical_dom_sf"/>
</dbReference>
<protein>
    <submittedName>
        <fullName evidence="3 4">Golgi to ER traffic protein 4</fullName>
    </submittedName>
</protein>
<dbReference type="WBParaSite" id="TCONS_00000480.p1">
    <property type="protein sequence ID" value="TCONS_00000480.p1"/>
    <property type="gene ID" value="XLOC_000487"/>
</dbReference>
<comment type="similarity">
    <text evidence="1">Belongs to the GET4 family.</text>
</comment>
<sequence>MARVEKLLKRFEDSFNDGNYYEAHQVCRTINNRLRISKEFDKLSKVLWSGLTKLFEKGEILSGEDLAYLYIETLKDGKILCDNEILANFTYLLQNIPKKVSTNSNVEDEKNIDNRNKLIGNFLNYTKIVAPTEPEKIRGMESAFVTLGRQLAKEGNYVAAENQFMMGNDGEGTCEMILKITEGDTTLDCEKYLLRAIFQLLCMKKVHVASIVLKNYMSKHILFNQKKPEYASQIGNFLWLFIACLEGKYLIQTTTLIKRTECIYLLIDNGDKYIDRIMEVFFNIKKEKDDKKGNLLENLMSSIGGNKETSNNENANVNTFSDSPVGDTDILRITSNIHSIESMTDKLFEHFEDCHEEIPAKVEQKNDFKKDEPTKNIRELLIDNDELD</sequence>
<dbReference type="InterPro" id="IPR007317">
    <property type="entry name" value="GET4"/>
</dbReference>
<dbReference type="AlphaFoldDB" id="A0A0K0E157"/>
<keyword evidence="2" id="KW-1185">Reference proteome</keyword>
<dbReference type="GO" id="GO:0045048">
    <property type="term" value="P:protein insertion into ER membrane"/>
    <property type="evidence" value="ECO:0007669"/>
    <property type="project" value="InterPro"/>
</dbReference>
<evidence type="ECO:0000256" key="1">
    <source>
        <dbReference type="ARBA" id="ARBA00005351"/>
    </source>
</evidence>
<evidence type="ECO:0000313" key="4">
    <source>
        <dbReference type="WBParaSite" id="TCONS_00000480.p1"/>
    </source>
</evidence>
<organism evidence="3">
    <name type="scientific">Strongyloides stercoralis</name>
    <name type="common">Threadworm</name>
    <dbReference type="NCBI Taxonomy" id="6248"/>
    <lineage>
        <taxon>Eukaryota</taxon>
        <taxon>Metazoa</taxon>
        <taxon>Ecdysozoa</taxon>
        <taxon>Nematoda</taxon>
        <taxon>Chromadorea</taxon>
        <taxon>Rhabditida</taxon>
        <taxon>Tylenchina</taxon>
        <taxon>Panagrolaimomorpha</taxon>
        <taxon>Strongyloidoidea</taxon>
        <taxon>Strongyloididae</taxon>
        <taxon>Strongyloides</taxon>
    </lineage>
</organism>
<proteinExistence type="inferred from homology"/>
<dbReference type="Proteomes" id="UP000035681">
    <property type="component" value="Unplaced"/>
</dbReference>
<dbReference type="GO" id="GO:0071818">
    <property type="term" value="C:BAT3 complex"/>
    <property type="evidence" value="ECO:0007669"/>
    <property type="project" value="TreeGrafter"/>
</dbReference>
<dbReference type="PANTHER" id="PTHR12875">
    <property type="entry name" value="GOLGI TO ER TRAFFIC PROTEIN 4 HOMOLOG"/>
    <property type="match status" value="1"/>
</dbReference>
<accession>A0A0K0E157</accession>
<evidence type="ECO:0000313" key="2">
    <source>
        <dbReference type="Proteomes" id="UP000035681"/>
    </source>
</evidence>
<dbReference type="WBParaSite" id="SSTP_0000321900.1">
    <property type="protein sequence ID" value="SSTP_0000321900.1"/>
    <property type="gene ID" value="SSTP_0000321900"/>
</dbReference>
<name>A0A0K0E157_STRER</name>
<reference evidence="3" key="1">
    <citation type="submission" date="2015-08" db="UniProtKB">
        <authorList>
            <consortium name="WormBaseParasite"/>
        </authorList>
    </citation>
    <scope>IDENTIFICATION</scope>
</reference>
<dbReference type="Pfam" id="PF04190">
    <property type="entry name" value="GET4"/>
    <property type="match status" value="1"/>
</dbReference>
<evidence type="ECO:0000313" key="3">
    <source>
        <dbReference type="WBParaSite" id="SSTP_0000321900.1"/>
    </source>
</evidence>